<dbReference type="RefSeq" id="WP_011811245.1">
    <property type="nucleotide sequence ID" value="NC_008786.1"/>
</dbReference>
<gene>
    <name evidence="5" type="ordered locus">Veis_3534</name>
</gene>
<dbReference type="Pfam" id="PF03088">
    <property type="entry name" value="Str_synth"/>
    <property type="match status" value="1"/>
</dbReference>
<keyword evidence="6" id="KW-1185">Reference proteome</keyword>
<evidence type="ECO:0000256" key="1">
    <source>
        <dbReference type="ARBA" id="ARBA00009191"/>
    </source>
</evidence>
<dbReference type="OrthoDB" id="8872498at2"/>
<protein>
    <submittedName>
        <fullName evidence="5">Strictosidine synthase</fullName>
    </submittedName>
</protein>
<dbReference type="EMBL" id="CP000542">
    <property type="protein sequence ID" value="ABM59253.1"/>
    <property type="molecule type" value="Genomic_DNA"/>
</dbReference>
<sequence length="400" mass="42269">MLETLRGFADRLLGRGDAAITVPVMDGVLKPNRALEEAAVVATLEGLDDLAWDGSTLWASAGPLLYRIERADGHRALPVQRFEREITALAVQPFGGACRSAVALGGTQLRLLSLAGAAPPGGNALTLEAVAGQPLRSVNALAFDAMGRLLITDGSAEHDAGQWCHDLMSHGATGRLCLWDPSARQAEELARNLRHARGALASSDGSLLVSESWRHRVLRVPYPSAPGSTARGGVLGPTVPGSTARSGAPRVTQVGELPGYPSRMAPAADGGFWLSCFICRTQLVEFVLREHAYRKRMLREIDPRYWIAPALSSGDSFLEPLQGAGVKQMGRLKPWAPPRSYGLVLRVDRQGQVSSSLHSPAGGKHHGITAIADTGDALYAVSKGSGRLLRIPLTGAGAAA</sequence>
<feature type="domain" description="Strictosidine synthase conserved region" evidence="4">
    <location>
        <begin position="144"/>
        <end position="219"/>
    </location>
</feature>
<dbReference type="STRING" id="391735.Veis_3534"/>
<dbReference type="GO" id="GO:0016787">
    <property type="term" value="F:hydrolase activity"/>
    <property type="evidence" value="ECO:0007669"/>
    <property type="project" value="TreeGrafter"/>
</dbReference>
<accession>A1WNP6</accession>
<dbReference type="eggNOG" id="COG3386">
    <property type="taxonomic scope" value="Bacteria"/>
</dbReference>
<evidence type="ECO:0000313" key="5">
    <source>
        <dbReference type="EMBL" id="ABM59253.1"/>
    </source>
</evidence>
<dbReference type="Gene3D" id="2.120.10.30">
    <property type="entry name" value="TolB, C-terminal domain"/>
    <property type="match status" value="1"/>
</dbReference>
<dbReference type="GeneID" id="76461943"/>
<dbReference type="PANTHER" id="PTHR10426:SF88">
    <property type="entry name" value="ADIPOCYTE PLASMA MEMBRANE-ASSOCIATED PROTEIN HEMOMUCIN-RELATED"/>
    <property type="match status" value="1"/>
</dbReference>
<dbReference type="PANTHER" id="PTHR10426">
    <property type="entry name" value="STRICTOSIDINE SYNTHASE-RELATED"/>
    <property type="match status" value="1"/>
</dbReference>
<keyword evidence="2" id="KW-0597">Phosphoprotein</keyword>
<organism evidence="5 6">
    <name type="scientific">Verminephrobacter eiseniae (strain EF01-2)</name>
    <dbReference type="NCBI Taxonomy" id="391735"/>
    <lineage>
        <taxon>Bacteria</taxon>
        <taxon>Pseudomonadati</taxon>
        <taxon>Pseudomonadota</taxon>
        <taxon>Betaproteobacteria</taxon>
        <taxon>Burkholderiales</taxon>
        <taxon>Comamonadaceae</taxon>
        <taxon>Verminephrobacter</taxon>
    </lineage>
</organism>
<dbReference type="KEGG" id="vei:Veis_3534"/>
<keyword evidence="3" id="KW-0325">Glycoprotein</keyword>
<evidence type="ECO:0000313" key="6">
    <source>
        <dbReference type="Proteomes" id="UP000000374"/>
    </source>
</evidence>
<dbReference type="HOGENOM" id="CLU_042248_0_0_4"/>
<dbReference type="AlphaFoldDB" id="A1WNP6"/>
<dbReference type="InterPro" id="IPR011042">
    <property type="entry name" value="6-blade_b-propeller_TolB-like"/>
</dbReference>
<dbReference type="InterPro" id="IPR018119">
    <property type="entry name" value="Strictosidine_synth_cons-reg"/>
</dbReference>
<name>A1WNP6_VEREI</name>
<proteinExistence type="inferred from homology"/>
<comment type="similarity">
    <text evidence="1">Belongs to the strictosidine synthase family.</text>
</comment>
<evidence type="ECO:0000259" key="4">
    <source>
        <dbReference type="Pfam" id="PF03088"/>
    </source>
</evidence>
<evidence type="ECO:0000256" key="2">
    <source>
        <dbReference type="ARBA" id="ARBA00022553"/>
    </source>
</evidence>
<reference evidence="6" key="1">
    <citation type="submission" date="2006-12" db="EMBL/GenBank/DDBJ databases">
        <title>Complete sequence of chromosome 1 of Verminephrobacter eiseniae EF01-2.</title>
        <authorList>
            <person name="Copeland A."/>
            <person name="Lucas S."/>
            <person name="Lapidus A."/>
            <person name="Barry K."/>
            <person name="Detter J.C."/>
            <person name="Glavina del Rio T."/>
            <person name="Dalin E."/>
            <person name="Tice H."/>
            <person name="Pitluck S."/>
            <person name="Chertkov O."/>
            <person name="Brettin T."/>
            <person name="Bruce D."/>
            <person name="Han C."/>
            <person name="Tapia R."/>
            <person name="Gilna P."/>
            <person name="Schmutz J."/>
            <person name="Larimer F."/>
            <person name="Land M."/>
            <person name="Hauser L."/>
            <person name="Kyrpides N."/>
            <person name="Kim E."/>
            <person name="Stahl D."/>
            <person name="Richardson P."/>
        </authorList>
    </citation>
    <scope>NUCLEOTIDE SEQUENCE [LARGE SCALE GENOMIC DNA]</scope>
    <source>
        <strain evidence="6">EF01-2</strain>
    </source>
</reference>
<dbReference type="Proteomes" id="UP000000374">
    <property type="component" value="Chromosome"/>
</dbReference>
<evidence type="ECO:0000256" key="3">
    <source>
        <dbReference type="ARBA" id="ARBA00023180"/>
    </source>
</evidence>
<dbReference type="SUPFAM" id="SSF63829">
    <property type="entry name" value="Calcium-dependent phosphotriesterase"/>
    <property type="match status" value="1"/>
</dbReference>